<keyword evidence="1" id="KW-0812">Transmembrane</keyword>
<comment type="caution">
    <text evidence="2">The sequence shown here is derived from an EMBL/GenBank/DDBJ whole genome shotgun (WGS) entry which is preliminary data.</text>
</comment>
<evidence type="ECO:0000313" key="2">
    <source>
        <dbReference type="EMBL" id="KAK5834997.1"/>
    </source>
</evidence>
<accession>A0ABR0Q7H7</accession>
<dbReference type="EMBL" id="JARKNE010000004">
    <property type="protein sequence ID" value="KAK5834997.1"/>
    <property type="molecule type" value="Genomic_DNA"/>
</dbReference>
<proteinExistence type="predicted"/>
<evidence type="ECO:0000256" key="1">
    <source>
        <dbReference type="SAM" id="Phobius"/>
    </source>
</evidence>
<reference evidence="2 3" key="1">
    <citation type="submission" date="2023-03" db="EMBL/GenBank/DDBJ databases">
        <title>WGS of Gossypium arboreum.</title>
        <authorList>
            <person name="Yu D."/>
        </authorList>
    </citation>
    <scope>NUCLEOTIDE SEQUENCE [LARGE SCALE GENOMIC DNA]</scope>
    <source>
        <tissue evidence="2">Leaf</tissue>
    </source>
</reference>
<gene>
    <name evidence="2" type="ORF">PVK06_010679</name>
</gene>
<evidence type="ECO:0000313" key="3">
    <source>
        <dbReference type="Proteomes" id="UP001358586"/>
    </source>
</evidence>
<keyword evidence="1" id="KW-0472">Membrane</keyword>
<dbReference type="Proteomes" id="UP001358586">
    <property type="component" value="Chromosome 4"/>
</dbReference>
<feature type="transmembrane region" description="Helical" evidence="1">
    <location>
        <begin position="28"/>
        <end position="50"/>
    </location>
</feature>
<organism evidence="2 3">
    <name type="scientific">Gossypium arboreum</name>
    <name type="common">Tree cotton</name>
    <name type="synonym">Gossypium nanking</name>
    <dbReference type="NCBI Taxonomy" id="29729"/>
    <lineage>
        <taxon>Eukaryota</taxon>
        <taxon>Viridiplantae</taxon>
        <taxon>Streptophyta</taxon>
        <taxon>Embryophyta</taxon>
        <taxon>Tracheophyta</taxon>
        <taxon>Spermatophyta</taxon>
        <taxon>Magnoliopsida</taxon>
        <taxon>eudicotyledons</taxon>
        <taxon>Gunneridae</taxon>
        <taxon>Pentapetalae</taxon>
        <taxon>rosids</taxon>
        <taxon>malvids</taxon>
        <taxon>Malvales</taxon>
        <taxon>Malvaceae</taxon>
        <taxon>Malvoideae</taxon>
        <taxon>Gossypium</taxon>
    </lineage>
</organism>
<evidence type="ECO:0008006" key="4">
    <source>
        <dbReference type="Google" id="ProtNLM"/>
    </source>
</evidence>
<keyword evidence="3" id="KW-1185">Reference proteome</keyword>
<keyword evidence="1" id="KW-1133">Transmembrane helix</keyword>
<sequence>MEFSDNSSSSTFSLGFSGDINMKGDKKIMALIQLTSISVVFLFKLVFVCIKRRRHATTASTHLASISGEAEISRRRPGGTVAPVGRV</sequence>
<protein>
    <recommendedName>
        <fullName evidence="4">Transmembrane protein</fullName>
    </recommendedName>
</protein>
<name>A0ABR0Q7H7_GOSAR</name>